<keyword evidence="8" id="KW-1185">Reference proteome</keyword>
<evidence type="ECO:0000313" key="7">
    <source>
        <dbReference type="EMBL" id="CEH13977.1"/>
    </source>
</evidence>
<feature type="region of interest" description="Disordered" evidence="6">
    <location>
        <begin position="25"/>
        <end position="56"/>
    </location>
</feature>
<feature type="region of interest" description="Disordered" evidence="6">
    <location>
        <begin position="786"/>
        <end position="848"/>
    </location>
</feature>
<feature type="compositionally biased region" description="Acidic residues" evidence="6">
    <location>
        <begin position="1231"/>
        <end position="1245"/>
    </location>
</feature>
<proteinExistence type="inferred from homology"/>
<feature type="repeat" description="PPR" evidence="5">
    <location>
        <begin position="475"/>
        <end position="509"/>
    </location>
</feature>
<name>A0A0P1BDV8_9BASI</name>
<organism evidence="7 8">
    <name type="scientific">Ceraceosorus bombacis</name>
    <dbReference type="NCBI Taxonomy" id="401625"/>
    <lineage>
        <taxon>Eukaryota</taxon>
        <taxon>Fungi</taxon>
        <taxon>Dikarya</taxon>
        <taxon>Basidiomycota</taxon>
        <taxon>Ustilaginomycotina</taxon>
        <taxon>Exobasidiomycetes</taxon>
        <taxon>Ceraceosorales</taxon>
        <taxon>Ceraceosoraceae</taxon>
        <taxon>Ceraceosorus</taxon>
    </lineage>
</organism>
<accession>A0A0P1BDV8</accession>
<comment type="subunit">
    <text evidence="4">Binds to mitochondrial small subunit 15S rRNA.</text>
</comment>
<dbReference type="Gene3D" id="1.25.40.10">
    <property type="entry name" value="Tetratricopeptide repeat domain"/>
    <property type="match status" value="4"/>
</dbReference>
<feature type="repeat" description="PPR" evidence="5">
    <location>
        <begin position="520"/>
        <end position="554"/>
    </location>
</feature>
<evidence type="ECO:0000313" key="8">
    <source>
        <dbReference type="Proteomes" id="UP000054845"/>
    </source>
</evidence>
<evidence type="ECO:0000256" key="1">
    <source>
        <dbReference type="ARBA" id="ARBA00006192"/>
    </source>
</evidence>
<dbReference type="Pfam" id="PF13812">
    <property type="entry name" value="PPR_3"/>
    <property type="match status" value="1"/>
</dbReference>
<feature type="region of interest" description="Disordered" evidence="6">
    <location>
        <begin position="1361"/>
        <end position="1503"/>
    </location>
</feature>
<evidence type="ECO:0000256" key="5">
    <source>
        <dbReference type="PROSITE-ProRule" id="PRU00708"/>
    </source>
</evidence>
<dbReference type="PANTHER" id="PTHR47936">
    <property type="entry name" value="PPR_LONG DOMAIN-CONTAINING PROTEIN"/>
    <property type="match status" value="1"/>
</dbReference>
<evidence type="ECO:0000256" key="4">
    <source>
        <dbReference type="ARBA" id="ARBA00044511"/>
    </source>
</evidence>
<dbReference type="InterPro" id="IPR011990">
    <property type="entry name" value="TPR-like_helical_dom_sf"/>
</dbReference>
<reference evidence="8" key="1">
    <citation type="submission" date="2014-09" db="EMBL/GenBank/DDBJ databases">
        <authorList>
            <person name="Sharma Rahul"/>
            <person name="Thines Marco"/>
        </authorList>
    </citation>
    <scope>NUCLEOTIDE SEQUENCE [LARGE SCALE GENOMIC DNA]</scope>
</reference>
<feature type="compositionally biased region" description="Pro residues" evidence="6">
    <location>
        <begin position="1487"/>
        <end position="1497"/>
    </location>
</feature>
<comment type="similarity">
    <text evidence="1">Belongs to the CCM1 family.</text>
</comment>
<feature type="compositionally biased region" description="Basic and acidic residues" evidence="6">
    <location>
        <begin position="1115"/>
        <end position="1126"/>
    </location>
</feature>
<evidence type="ECO:0000256" key="3">
    <source>
        <dbReference type="ARBA" id="ARBA00044493"/>
    </source>
</evidence>
<feature type="repeat" description="PPR" evidence="5">
    <location>
        <begin position="332"/>
        <end position="366"/>
    </location>
</feature>
<feature type="compositionally biased region" description="Basic and acidic residues" evidence="6">
    <location>
        <begin position="1165"/>
        <end position="1177"/>
    </location>
</feature>
<feature type="region of interest" description="Disordered" evidence="6">
    <location>
        <begin position="1060"/>
        <end position="1248"/>
    </location>
</feature>
<feature type="repeat" description="PPR" evidence="5">
    <location>
        <begin position="754"/>
        <end position="789"/>
    </location>
</feature>
<feature type="repeat" description="PPR" evidence="5">
    <location>
        <begin position="367"/>
        <end position="401"/>
    </location>
</feature>
<dbReference type="InterPro" id="IPR002885">
    <property type="entry name" value="PPR_rpt"/>
</dbReference>
<feature type="compositionally biased region" description="Basic and acidic residues" evidence="6">
    <location>
        <begin position="1217"/>
        <end position="1230"/>
    </location>
</feature>
<protein>
    <submittedName>
        <fullName evidence="7">FOG: PPR repeat</fullName>
    </submittedName>
</protein>
<comment type="function">
    <text evidence="3">Regulates mitochondrial small subunit maturation by controlling 15S rRNA 5'-end processing. Localizes to the 5' precursor of the 15S rRNA in a position that is subsequently occupied by mS47 in the mature yeast mtSSU. Uses structure and sequence-specific RNA recognition, binding to a single-stranded region of the precursor and specifically recognizing bases -6 to -1. The exchange of Ccm1 for mS47 is coupled to the irreversible removal of precursor rRNA that is accompanied by conformational changes of the mitoribosomal proteins uS5m and mS26. These conformational changes signal completion of 5'-end rRNA processing through protection of the mature 5'-end of the 15S rRNA and stabilization of mS47. The removal of the 5' precursor together with the dissociation of Ccm1 may be catalyzed by the 5'-3' exoribonuclease Pet127. Involved in the specific removal of group I introns in mitochondrial encoded transcripts.</text>
</comment>
<evidence type="ECO:0000256" key="6">
    <source>
        <dbReference type="SAM" id="MobiDB-lite"/>
    </source>
</evidence>
<dbReference type="OrthoDB" id="185373at2759"/>
<dbReference type="PROSITE" id="PS51375">
    <property type="entry name" value="PPR"/>
    <property type="match status" value="6"/>
</dbReference>
<evidence type="ECO:0000256" key="2">
    <source>
        <dbReference type="ARBA" id="ARBA00022737"/>
    </source>
</evidence>
<dbReference type="Pfam" id="PF13041">
    <property type="entry name" value="PPR_2"/>
    <property type="match status" value="1"/>
</dbReference>
<feature type="repeat" description="PPR" evidence="5">
    <location>
        <begin position="402"/>
        <end position="432"/>
    </location>
</feature>
<dbReference type="NCBIfam" id="TIGR00756">
    <property type="entry name" value="PPR"/>
    <property type="match status" value="1"/>
</dbReference>
<dbReference type="Proteomes" id="UP000054845">
    <property type="component" value="Unassembled WGS sequence"/>
</dbReference>
<feature type="compositionally biased region" description="Basic residues" evidence="6">
    <location>
        <begin position="1135"/>
        <end position="1144"/>
    </location>
</feature>
<sequence length="1503" mass="167561">MILRHLGRAVGGLLNAWLFSGQRPAKGTTARTTSSNQDDAEKESASSDSASEAFELHKPRSRQDRYAIKGLVWLWRHPASFIFFIGTTYKWALAALYSLLAKLHEPVLSANTLWAEQSEAWRAAHGSEAVSILIFALSSREELLHAYTLYVTMTGAKPSHLDTSPRLVLSERLRRKLIRLTSRAQMYDIAEWLCDDLQRKAPVDTDGSRRLEEGTLRTLVMHYARLGASDLVQSTHQTLMRQAPQAEDAFGLLPAAEALCASRRGDLPGVMRAYGLHLEDGQPFGSVLPDDAKLSLPRAAPLRLMEALTYGDHVPEAEALYDRVLEVYGRVTPQIFDLLMDSYTRQGDLGSALSLYDELKASSMPLSIRTYTSLVTGFARRKDPESAYRAVQAAIADGLKPDQIMWNALLNAYVECGQWEAMTALAEWMRNHPSLAMRPSADTHNILLKGQMMSGSSPGRVRELFDDIRKSHRPNEHTWAYLLQTYCDRGLLKEAFQIFQQLDDALRKPYVSAHKGGGATGWHFTILMHAYIRHKRFNEGRQVFEEMQRRGIQPNNVTWGVVISGYARMRHGEGLSIAKEIADRAAIESSQPPHLHDTTWSTPALRQRIHSQALYLPILLAATRSGNPKEAQDAVQSIAALGIRVSSHTWITLLDVHRKSRDLDAVARVWDSIFRDAIKQRDGKYTLEDGVAAQAEHEATGVHPPLKLPDVRSYTRNLLCVPLSMAIDACSAAGRHDDVGRLWAQVRDNGFAFDPQNWNDLVVALLRAGRLEDALRIVNDLLLEADHQPPPGVLKGGHEASGTPDDDESSRLGDESSIGHADAEVSATEGEASAAQVHDSSNPSSGVKEPIIINGEIVFSDADLIKQREPTYPIYPRQRRVMSFQVREPVRQVRRPPRPISRASFTPVEEKAKSRQVRPFYPTLLQHDFGAESAPDLAAATRPFFPVESELDPLSNELVHELAWTLDRSRDEASGAALRAASIYPLDDEVGRWQTQAGHQADVSASVYAADDTEGDVPTESGADINEQMSFAIKDADFEEPNSALVEALVRRADAGDFTSRRFTAAPPSPSTRAHKGSRSPKVSKETKRSRSFKASRGLVDRKSESQITEDIEAGPDKHRQDHPEQGSRSPKVSKQTKRSRSFKTSRGLVDRKSESQITEDIEEGPDKHRKDSHPEQGSRSPKVLKESKRSQSFKASRGLVDRKSESQITEDMEEGPDNHRQGSHPKQDVETGDFEEEDAPEDILSDPPPYMEYLDRVAHGHVNDFQANSAQKSLLSGPRARSFWFANSETLVSILATMRKLRDKRFNPREPYAVPGAVRVDRALRMYPRAAGRLYSYSRSLVYREDERKLRAQRGWLEDERGPNVPKELNTLLGSLPERPDQDSNDSLSDLDRIRQDPSFWTFAKKPSGSPTRRDLPKPSRFYPAPDTLGKDEETTTQDKGLADASSDHTRSHSTPSAQGPSDKYGARDRRATRGTSGSSKTPLPAARPPGPPVPPHLLRRQ</sequence>
<keyword evidence="2" id="KW-0677">Repeat</keyword>
<dbReference type="EMBL" id="CCYA01000238">
    <property type="protein sequence ID" value="CEH13977.1"/>
    <property type="molecule type" value="Genomic_DNA"/>
</dbReference>
<dbReference type="STRING" id="401625.A0A0P1BDV8"/>
<dbReference type="PANTHER" id="PTHR47936:SF1">
    <property type="entry name" value="PENTATRICOPEPTIDE REPEAT-CONTAINING PROTEIN GUN1, CHLOROPLASTIC"/>
    <property type="match status" value="1"/>
</dbReference>